<proteinExistence type="predicted"/>
<evidence type="ECO:0000313" key="2">
    <source>
        <dbReference type="Proteomes" id="UP000681356"/>
    </source>
</evidence>
<protein>
    <submittedName>
        <fullName evidence="1">Uncharacterized protein</fullName>
    </submittedName>
</protein>
<gene>
    <name evidence="1" type="ORF">KB874_22375</name>
</gene>
<dbReference type="Proteomes" id="UP000681356">
    <property type="component" value="Unassembled WGS sequence"/>
</dbReference>
<keyword evidence="2" id="KW-1185">Reference proteome</keyword>
<dbReference type="RefSeq" id="WP_212538791.1">
    <property type="nucleotide sequence ID" value="NZ_JAGTUU010000013.1"/>
</dbReference>
<dbReference type="AlphaFoldDB" id="A0A8J7WJL0"/>
<sequence>MSAPALPDLAIPSQPGDTYADFCLWEYEAFADPAGRWRSETILLYSFALEGVEAEGRALLDSMKRAFGPFRTVWGIKEFDGRTSWEFYFYDYGRIARDRSASALLKALAPLHPCALTPPEDRPYFMFSIAFDAGQLRRRAPIGEIDFYIGNPGSTVSSGICYVQDETGLRMKNVYFFFDTATQREEAMRKLTTSAHYAEAQVWPAELAWPEMMRCKTVVVANKARNDALYFSRVDTAQLLWFLARTGFRADLREAIARNAARFEHLCFDTGYDFVLSQGQPRVAKASFYGYA</sequence>
<evidence type="ECO:0000313" key="1">
    <source>
        <dbReference type="EMBL" id="MBS0126831.1"/>
    </source>
</evidence>
<comment type="caution">
    <text evidence="1">The sequence shown here is derived from an EMBL/GenBank/DDBJ whole genome shotgun (WGS) entry which is preliminary data.</text>
</comment>
<reference evidence="1" key="1">
    <citation type="submission" date="2021-04" db="EMBL/GenBank/DDBJ databases">
        <authorList>
            <person name="Yoon J."/>
        </authorList>
    </citation>
    <scope>NUCLEOTIDE SEQUENCE</scope>
    <source>
        <strain evidence="1">KMU-90</strain>
    </source>
</reference>
<name>A0A8J7WJL0_9RHOB</name>
<organism evidence="1 2">
    <name type="scientific">Thetidibacter halocola</name>
    <dbReference type="NCBI Taxonomy" id="2827239"/>
    <lineage>
        <taxon>Bacteria</taxon>
        <taxon>Pseudomonadati</taxon>
        <taxon>Pseudomonadota</taxon>
        <taxon>Alphaproteobacteria</taxon>
        <taxon>Rhodobacterales</taxon>
        <taxon>Roseobacteraceae</taxon>
        <taxon>Thetidibacter</taxon>
    </lineage>
</organism>
<accession>A0A8J7WJL0</accession>
<dbReference type="EMBL" id="JAGTUU010000013">
    <property type="protein sequence ID" value="MBS0126831.1"/>
    <property type="molecule type" value="Genomic_DNA"/>
</dbReference>